<dbReference type="GO" id="GO:0004767">
    <property type="term" value="F:sphingomyelin phosphodiesterase activity"/>
    <property type="evidence" value="ECO:0007669"/>
    <property type="project" value="UniProtKB-UniRule"/>
</dbReference>
<keyword evidence="9" id="KW-0325">Glycoprotein</keyword>
<dbReference type="InterPro" id="IPR011160">
    <property type="entry name" value="Sphingomy_PDE"/>
</dbReference>
<comment type="function">
    <text evidence="12">Converts sphingomyelin to ceramide.</text>
</comment>
<reference evidence="17 18" key="1">
    <citation type="submission" date="2018-04" db="EMBL/GenBank/DDBJ databases">
        <title>The genome of golden apple snail Pomacea canaliculata provides insight into stress tolerance and invasive adaptation.</title>
        <authorList>
            <person name="Liu C."/>
            <person name="Liu B."/>
            <person name="Ren Y."/>
            <person name="Zhang Y."/>
            <person name="Wang H."/>
            <person name="Li S."/>
            <person name="Jiang F."/>
            <person name="Yin L."/>
            <person name="Zhang G."/>
            <person name="Qian W."/>
            <person name="Fan W."/>
        </authorList>
    </citation>
    <scope>NUCLEOTIDE SEQUENCE [LARGE SCALE GENOMIC DNA]</scope>
    <source>
        <strain evidence="17">SZHN2017</strain>
        <tissue evidence="17">Muscle</tissue>
    </source>
</reference>
<feature type="binding site" evidence="13">
    <location>
        <position position="442"/>
    </location>
    <ligand>
        <name>Zn(2+)</name>
        <dbReference type="ChEBI" id="CHEBI:29105"/>
        <label>2</label>
    </ligand>
</feature>
<dbReference type="AlphaFoldDB" id="A0A2T7PI03"/>
<dbReference type="OrthoDB" id="282973at2759"/>
<feature type="binding site" evidence="13">
    <location>
        <position position="190"/>
    </location>
    <ligand>
        <name>Zn(2+)</name>
        <dbReference type="ChEBI" id="CHEBI:29105"/>
        <label>1</label>
    </ligand>
</feature>
<dbReference type="GO" id="GO:0006685">
    <property type="term" value="P:sphingomyelin catabolic process"/>
    <property type="evidence" value="ECO:0007669"/>
    <property type="project" value="UniProtKB-UniRule"/>
</dbReference>
<dbReference type="PIRSF" id="PIRSF000948">
    <property type="entry name" value="Sphingomy_PDE"/>
    <property type="match status" value="1"/>
</dbReference>
<dbReference type="PANTHER" id="PTHR10340">
    <property type="entry name" value="SPHINGOMYELIN PHOSPHODIESTERASE"/>
    <property type="match status" value="1"/>
</dbReference>
<feature type="disulfide bond" evidence="14">
    <location>
        <begin position="104"/>
        <end position="115"/>
    </location>
</feature>
<evidence type="ECO:0000256" key="14">
    <source>
        <dbReference type="PIRSR" id="PIRSR000948-2"/>
    </source>
</evidence>
<evidence type="ECO:0000256" key="7">
    <source>
        <dbReference type="ARBA" id="ARBA00022833"/>
    </source>
</evidence>
<dbReference type="EMBL" id="PZQS01000004">
    <property type="protein sequence ID" value="PVD33051.1"/>
    <property type="molecule type" value="Genomic_DNA"/>
</dbReference>
<feature type="binding site" evidence="13">
    <location>
        <position position="264"/>
    </location>
    <ligand>
        <name>Zn(2+)</name>
        <dbReference type="ChEBI" id="CHEBI:29105"/>
        <label>2</label>
    </ligand>
</feature>
<feature type="disulfide bond" evidence="14">
    <location>
        <begin position="205"/>
        <end position="210"/>
    </location>
</feature>
<evidence type="ECO:0000313" key="18">
    <source>
        <dbReference type="Proteomes" id="UP000245119"/>
    </source>
</evidence>
<protein>
    <recommendedName>
        <fullName evidence="12">Sphingomyelin phosphodiesterase</fullName>
    </recommendedName>
</protein>
<dbReference type="Proteomes" id="UP000245119">
    <property type="component" value="Linkage Group LG4"/>
</dbReference>
<dbReference type="InterPro" id="IPR011001">
    <property type="entry name" value="Saposin-like"/>
</dbReference>
<dbReference type="GO" id="GO:0005615">
    <property type="term" value="C:extracellular space"/>
    <property type="evidence" value="ECO:0007669"/>
    <property type="project" value="TreeGrafter"/>
</dbReference>
<keyword evidence="6 12" id="KW-0378">Hydrolase</keyword>
<dbReference type="InterPro" id="IPR008139">
    <property type="entry name" value="SaposinB_dom"/>
</dbReference>
<dbReference type="PROSITE" id="PS50015">
    <property type="entry name" value="SAP_B"/>
    <property type="match status" value="1"/>
</dbReference>
<evidence type="ECO:0000256" key="4">
    <source>
        <dbReference type="ARBA" id="ARBA00022723"/>
    </source>
</evidence>
<keyword evidence="7 13" id="KW-0862">Zinc</keyword>
<dbReference type="Pfam" id="PF00149">
    <property type="entry name" value="Metallophos"/>
    <property type="match status" value="1"/>
</dbReference>
<comment type="cofactor">
    <cofactor evidence="13">
        <name>Zn(2+)</name>
        <dbReference type="ChEBI" id="CHEBI:29105"/>
    </cofactor>
    <text evidence="13">Binds 2 Zn(2+) ions per subunit.</text>
</comment>
<evidence type="ECO:0000256" key="6">
    <source>
        <dbReference type="ARBA" id="ARBA00022801"/>
    </source>
</evidence>
<dbReference type="SUPFAM" id="SSF56300">
    <property type="entry name" value="Metallo-dependent phosphatases"/>
    <property type="match status" value="1"/>
</dbReference>
<dbReference type="Gene3D" id="1.10.225.10">
    <property type="entry name" value="Saposin-like"/>
    <property type="match status" value="1"/>
</dbReference>
<proteinExistence type="inferred from homology"/>
<dbReference type="InterPro" id="IPR041805">
    <property type="entry name" value="ASMase/PPN1_MPP"/>
</dbReference>
<keyword evidence="5 15" id="KW-0732">Signal</keyword>
<feature type="binding site" evidence="13">
    <location>
        <position position="410"/>
    </location>
    <ligand>
        <name>Zn(2+)</name>
        <dbReference type="ChEBI" id="CHEBI:29105"/>
        <label>2</label>
    </ligand>
</feature>
<feature type="disulfide bond" evidence="14">
    <location>
        <begin position="567"/>
        <end position="571"/>
    </location>
</feature>
<keyword evidence="10 12" id="KW-0326">Glycosidase</keyword>
<dbReference type="PANTHER" id="PTHR10340:SF34">
    <property type="entry name" value="SPHINGOMYELIN PHOSPHODIESTERASE"/>
    <property type="match status" value="1"/>
</dbReference>
<comment type="caution">
    <text evidence="17">The sequence shown here is derived from an EMBL/GenBank/DDBJ whole genome shotgun (WGS) entry which is preliminary data.</text>
</comment>
<dbReference type="GO" id="GO:0046872">
    <property type="term" value="F:metal ion binding"/>
    <property type="evidence" value="ECO:0007669"/>
    <property type="project" value="UniProtKB-KW"/>
</dbReference>
<comment type="subcellular location">
    <subcellularLocation>
        <location evidence="1">Secreted</location>
    </subcellularLocation>
</comment>
<evidence type="ECO:0000313" key="17">
    <source>
        <dbReference type="EMBL" id="PVD33051.1"/>
    </source>
</evidence>
<evidence type="ECO:0000256" key="10">
    <source>
        <dbReference type="ARBA" id="ARBA00023295"/>
    </source>
</evidence>
<organism evidence="17 18">
    <name type="scientific">Pomacea canaliculata</name>
    <name type="common">Golden apple snail</name>
    <dbReference type="NCBI Taxonomy" id="400727"/>
    <lineage>
        <taxon>Eukaryota</taxon>
        <taxon>Metazoa</taxon>
        <taxon>Spiralia</taxon>
        <taxon>Lophotrochozoa</taxon>
        <taxon>Mollusca</taxon>
        <taxon>Gastropoda</taxon>
        <taxon>Caenogastropoda</taxon>
        <taxon>Architaenioglossa</taxon>
        <taxon>Ampullarioidea</taxon>
        <taxon>Ampullariidae</taxon>
        <taxon>Pomacea</taxon>
    </lineage>
</organism>
<dbReference type="STRING" id="400727.A0A2T7PI03"/>
<evidence type="ECO:0000256" key="11">
    <source>
        <dbReference type="ARBA" id="ARBA00047268"/>
    </source>
</evidence>
<evidence type="ECO:0000256" key="3">
    <source>
        <dbReference type="ARBA" id="ARBA00022525"/>
    </source>
</evidence>
<evidence type="ECO:0000256" key="8">
    <source>
        <dbReference type="ARBA" id="ARBA00023157"/>
    </source>
</evidence>
<evidence type="ECO:0000259" key="16">
    <source>
        <dbReference type="PROSITE" id="PS50015"/>
    </source>
</evidence>
<dbReference type="SUPFAM" id="SSF47862">
    <property type="entry name" value="Saposin"/>
    <property type="match status" value="1"/>
</dbReference>
<keyword evidence="8 14" id="KW-1015">Disulfide bond</keyword>
<dbReference type="CDD" id="cd00842">
    <property type="entry name" value="MPP_ASMase"/>
    <property type="match status" value="1"/>
</dbReference>
<evidence type="ECO:0000256" key="9">
    <source>
        <dbReference type="ARBA" id="ARBA00023180"/>
    </source>
</evidence>
<dbReference type="InterPro" id="IPR004843">
    <property type="entry name" value="Calcineurin-like_PHP"/>
</dbReference>
<accession>A0A2T7PI03</accession>
<feature type="signal peptide" evidence="15">
    <location>
        <begin position="1"/>
        <end position="22"/>
    </location>
</feature>
<evidence type="ECO:0000256" key="5">
    <source>
        <dbReference type="ARBA" id="ARBA00022729"/>
    </source>
</evidence>
<comment type="catalytic activity">
    <reaction evidence="11">
        <text>a sphingomyelin + H2O = phosphocholine + an N-acylsphing-4-enine + H(+)</text>
        <dbReference type="Rhea" id="RHEA:19253"/>
        <dbReference type="ChEBI" id="CHEBI:15377"/>
        <dbReference type="ChEBI" id="CHEBI:15378"/>
        <dbReference type="ChEBI" id="CHEBI:17636"/>
        <dbReference type="ChEBI" id="CHEBI:52639"/>
        <dbReference type="ChEBI" id="CHEBI:295975"/>
        <dbReference type="EC" id="3.1.4.12"/>
    </reaction>
    <physiologicalReaction direction="left-to-right" evidence="11">
        <dbReference type="Rhea" id="RHEA:19254"/>
    </physiologicalReaction>
</comment>
<keyword evidence="4 13" id="KW-0479">Metal-binding</keyword>
<feature type="binding site" evidence="13">
    <location>
        <position position="444"/>
    </location>
    <ligand>
        <name>Zn(2+)</name>
        <dbReference type="ChEBI" id="CHEBI:29105"/>
        <label>1</label>
    </ligand>
</feature>
<keyword evidence="18" id="KW-1185">Reference proteome</keyword>
<dbReference type="GO" id="GO:0016020">
    <property type="term" value="C:membrane"/>
    <property type="evidence" value="ECO:0007669"/>
    <property type="project" value="GOC"/>
</dbReference>
<name>A0A2T7PI03_POMCA</name>
<dbReference type="Gene3D" id="3.60.21.10">
    <property type="match status" value="1"/>
</dbReference>
<dbReference type="Pfam" id="PF19272">
    <property type="entry name" value="ASMase_C"/>
    <property type="match status" value="1"/>
</dbReference>
<evidence type="ECO:0000256" key="15">
    <source>
        <dbReference type="SAM" id="SignalP"/>
    </source>
</evidence>
<comment type="similarity">
    <text evidence="2 12">Belongs to the acid sphingomyelinase family.</text>
</comment>
<gene>
    <name evidence="17" type="ORF">C0Q70_08499</name>
</gene>
<feature type="domain" description="Saposin B-type" evidence="16">
    <location>
        <begin position="69"/>
        <end position="153"/>
    </location>
</feature>
<feature type="disulfide bond" evidence="14">
    <location>
        <begin position="577"/>
        <end position="590"/>
    </location>
</feature>
<feature type="chain" id="PRO_5015395695" description="Sphingomyelin phosphodiesterase" evidence="15">
    <location>
        <begin position="23"/>
        <end position="593"/>
    </location>
</feature>
<feature type="binding site" evidence="13">
    <location>
        <position position="192"/>
    </location>
    <ligand>
        <name>Zn(2+)</name>
        <dbReference type="ChEBI" id="CHEBI:29105"/>
        <label>1</label>
    </ligand>
</feature>
<evidence type="ECO:0000256" key="2">
    <source>
        <dbReference type="ARBA" id="ARBA00008234"/>
    </source>
</evidence>
<evidence type="ECO:0000256" key="13">
    <source>
        <dbReference type="PIRSR" id="PIRSR000948-1"/>
    </source>
</evidence>
<feature type="disulfide bond" evidence="14">
    <location>
        <begin position="211"/>
        <end position="235"/>
    </location>
</feature>
<dbReference type="OMA" id="CYMKKIY"/>
<evidence type="ECO:0000256" key="12">
    <source>
        <dbReference type="PIRNR" id="PIRNR000948"/>
    </source>
</evidence>
<dbReference type="InterPro" id="IPR045473">
    <property type="entry name" value="ASM_C"/>
</dbReference>
<dbReference type="SMART" id="SM00741">
    <property type="entry name" value="SapB"/>
    <property type="match status" value="1"/>
</dbReference>
<feature type="binding site" evidence="13">
    <location>
        <position position="264"/>
    </location>
    <ligand>
        <name>Zn(2+)</name>
        <dbReference type="ChEBI" id="CHEBI:29105"/>
        <label>1</label>
    </ligand>
</feature>
<keyword evidence="3" id="KW-0964">Secreted</keyword>
<dbReference type="GO" id="GO:0016798">
    <property type="term" value="F:hydrolase activity, acting on glycosyl bonds"/>
    <property type="evidence" value="ECO:0007669"/>
    <property type="project" value="UniProtKB-KW"/>
</dbReference>
<dbReference type="InterPro" id="IPR029052">
    <property type="entry name" value="Metallo-depent_PP-like"/>
</dbReference>
<evidence type="ECO:0000256" key="1">
    <source>
        <dbReference type="ARBA" id="ARBA00004613"/>
    </source>
</evidence>
<sequence length="593" mass="67220">MDPIHLRQLLLVCVSGWMCALSLPHLELKQKEELTGGSRFRDNDVTTPVIPVPVVRRVGAWTPIAHHVSNLSCIACKTMVRMLHDMSRQNQTEDAIINAAINLCIARRIEDPRVCQMVVPQYSEMALGVVRKTLLLPDELCGILLGSECATPPDPGKWNITMSSKPKPPVAPHVRPQPGTPVMRVLHLTDLHLDDQYLAGADTGCGEPLCCRNTDTYPAPTPSKAGGTWGDYRNCDSPWQTVENLFRLLADVKDQFDYIIFTGDIPAHDVWNQTRTAQLTSLLQLAGFFRRYLPDKPVYTCMGNHESVPCDSYPPDSVEGQSMSWLYSAVLEAWGYWLPSSTYQTILRGGFYTFSPFPGFRIVSLNSNYGASANWWLLINSTDPQGQLQWLADVLQEAEDKGEKVHILSHIPPGELMHDFSWNYYKLINRYESTITGQFHGHTHKDEYQVFYDLSNRTRPVGVSYVGGSVTPYSFTNPGFRIYTIDGNHINSSWAVLDYTHSFLNLSHANEYGNPVWEREYSPLSDYQMKGLYPEDWNELIYRMKANDTLFQTFYKYYFKSAKTDSCTGDCKRGFLCALKSARPDDPELCEDL</sequence>
<feature type="binding site" evidence="13">
    <location>
        <position position="304"/>
    </location>
    <ligand>
        <name>Zn(2+)</name>
        <dbReference type="ChEBI" id="CHEBI:29105"/>
        <label>2</label>
    </ligand>
</feature>
<feature type="disulfide bond" evidence="14">
    <location>
        <begin position="73"/>
        <end position="149"/>
    </location>
</feature>
<dbReference type="GO" id="GO:0046513">
    <property type="term" value="P:ceramide biosynthetic process"/>
    <property type="evidence" value="ECO:0007669"/>
    <property type="project" value="UniProtKB-ARBA"/>
</dbReference>
<feature type="disulfide bond" evidence="14">
    <location>
        <begin position="76"/>
        <end position="141"/>
    </location>
</feature>